<evidence type="ECO:0000313" key="1">
    <source>
        <dbReference type="EMBL" id="RHZ85715.1"/>
    </source>
</evidence>
<gene>
    <name evidence="1" type="ORF">Glove_61g6</name>
</gene>
<sequence>MEETRDSFIFSLKTSNMKNSILSRVLKMYFDYAIYNIPETPEFSFGATLCLIGNLKTEKKCHCSIGSLIYSNPIRSDDFSFSVEEYEVFKISPNKNHALPTNDKSQFHNPKETLKEYLSHIRRCRCGKKDFSLSLNT</sequence>
<name>A0A397JBK6_9GLOM</name>
<evidence type="ECO:0000313" key="2">
    <source>
        <dbReference type="Proteomes" id="UP000266861"/>
    </source>
</evidence>
<keyword evidence="2" id="KW-1185">Reference proteome</keyword>
<dbReference type="AlphaFoldDB" id="A0A397JBK6"/>
<reference evidence="1 2" key="1">
    <citation type="submission" date="2018-08" db="EMBL/GenBank/DDBJ databases">
        <title>Genome and evolution of the arbuscular mycorrhizal fungus Diversispora epigaea (formerly Glomus versiforme) and its bacterial endosymbionts.</title>
        <authorList>
            <person name="Sun X."/>
            <person name="Fei Z."/>
            <person name="Harrison M."/>
        </authorList>
    </citation>
    <scope>NUCLEOTIDE SEQUENCE [LARGE SCALE GENOMIC DNA]</scope>
    <source>
        <strain evidence="1 2">IT104</strain>
    </source>
</reference>
<comment type="caution">
    <text evidence="1">The sequence shown here is derived from an EMBL/GenBank/DDBJ whole genome shotgun (WGS) entry which is preliminary data.</text>
</comment>
<accession>A0A397JBK6</accession>
<dbReference type="Proteomes" id="UP000266861">
    <property type="component" value="Unassembled WGS sequence"/>
</dbReference>
<dbReference type="EMBL" id="PQFF01000058">
    <property type="protein sequence ID" value="RHZ85715.1"/>
    <property type="molecule type" value="Genomic_DNA"/>
</dbReference>
<protein>
    <submittedName>
        <fullName evidence="1">Uncharacterized protein</fullName>
    </submittedName>
</protein>
<organism evidence="1 2">
    <name type="scientific">Diversispora epigaea</name>
    <dbReference type="NCBI Taxonomy" id="1348612"/>
    <lineage>
        <taxon>Eukaryota</taxon>
        <taxon>Fungi</taxon>
        <taxon>Fungi incertae sedis</taxon>
        <taxon>Mucoromycota</taxon>
        <taxon>Glomeromycotina</taxon>
        <taxon>Glomeromycetes</taxon>
        <taxon>Diversisporales</taxon>
        <taxon>Diversisporaceae</taxon>
        <taxon>Diversispora</taxon>
    </lineage>
</organism>
<proteinExistence type="predicted"/>